<sequence length="211" mass="24272">MSRPFKQSDEFKKLAGEVATAKANNDEDTLKELKKELRKEPSICGAVQGNGKICMRNPYMREDGTTLGRCRVHGGKSIGQKTEEGRRRSLANLNPKANLIHGVYSKDFKDKLTQEETNLYNSLMEYYTDNYEVDPFNLTLVDRYAMNMIKTARLDSKDFLRDSQQYNDFEIKMIRYVESLGLNNKFKQSKDNKNNPNEINLNALFDMGDGN</sequence>
<protein>
    <submittedName>
        <fullName evidence="1">HGGxSTG domain-containing protein</fullName>
    </submittedName>
</protein>
<dbReference type="Proteomes" id="UP001372526">
    <property type="component" value="Unassembled WGS sequence"/>
</dbReference>
<comment type="caution">
    <text evidence="1">The sequence shown here is derived from an EMBL/GenBank/DDBJ whole genome shotgun (WGS) entry which is preliminary data.</text>
</comment>
<proteinExistence type="predicted"/>
<accession>A0ABU8FCZ8</accession>
<dbReference type="RefSeq" id="WP_336471472.1">
    <property type="nucleotide sequence ID" value="NZ_JBAWSX010000002.1"/>
</dbReference>
<reference evidence="1 2" key="1">
    <citation type="submission" date="2024-01" db="EMBL/GenBank/DDBJ databases">
        <title>Seven novel Bacillus-like species.</title>
        <authorList>
            <person name="Liu G."/>
        </authorList>
    </citation>
    <scope>NUCLEOTIDE SEQUENCE [LARGE SCALE GENOMIC DNA]</scope>
    <source>
        <strain evidence="1 2">FJAT-51639</strain>
    </source>
</reference>
<dbReference type="InterPro" id="IPR047675">
    <property type="entry name" value="Putative_zinc-bd"/>
</dbReference>
<dbReference type="EMBL" id="JBAWSX010000002">
    <property type="protein sequence ID" value="MEI4800560.1"/>
    <property type="molecule type" value="Genomic_DNA"/>
</dbReference>
<organism evidence="1 2">
    <name type="scientific">Bacillus bruguierae</name>
    <dbReference type="NCBI Taxonomy" id="3127667"/>
    <lineage>
        <taxon>Bacteria</taxon>
        <taxon>Bacillati</taxon>
        <taxon>Bacillota</taxon>
        <taxon>Bacilli</taxon>
        <taxon>Bacillales</taxon>
        <taxon>Bacillaceae</taxon>
        <taxon>Bacillus</taxon>
    </lineage>
</organism>
<evidence type="ECO:0000313" key="2">
    <source>
        <dbReference type="Proteomes" id="UP001372526"/>
    </source>
</evidence>
<evidence type="ECO:0000313" key="1">
    <source>
        <dbReference type="EMBL" id="MEI4800560.1"/>
    </source>
</evidence>
<gene>
    <name evidence="1" type="ORF">WAZ07_04320</name>
</gene>
<keyword evidence="2" id="KW-1185">Reference proteome</keyword>
<name>A0ABU8FCZ8_9BACI</name>
<dbReference type="NCBIfam" id="NF041373">
    <property type="entry name" value="HGG_STG"/>
    <property type="match status" value="1"/>
</dbReference>